<keyword evidence="1" id="KW-1133">Transmembrane helix</keyword>
<accession>A0A2Z2MNE5</accession>
<dbReference type="Proteomes" id="UP000250125">
    <property type="component" value="Chromosome"/>
</dbReference>
<dbReference type="GeneID" id="33318369"/>
<evidence type="ECO:0000313" key="3">
    <source>
        <dbReference type="Proteomes" id="UP000250125"/>
    </source>
</evidence>
<evidence type="ECO:0000313" key="2">
    <source>
        <dbReference type="EMBL" id="ASJ09358.1"/>
    </source>
</evidence>
<protein>
    <submittedName>
        <fullName evidence="2">Uncharacterized protein</fullName>
    </submittedName>
</protein>
<evidence type="ECO:0000256" key="1">
    <source>
        <dbReference type="SAM" id="Phobius"/>
    </source>
</evidence>
<keyword evidence="3" id="KW-1185">Reference proteome</keyword>
<dbReference type="AlphaFoldDB" id="A0A2Z2MNE5"/>
<sequence length="149" mass="16396">MRRFAAFFLLALFLLTIGSLLLPKYGRETPTTYGFLSGDGSSVSVFVPTARRVSISIVTEDQERYEVQVFDGVRGGFIANLTAVGNMYRELELPDSGTYYFVYHGNGSARIAVGTLSMYPSERVLRTEYIAGGTAAFVLAALVWTGVRR</sequence>
<organism evidence="2 3">
    <name type="scientific">Thermococcus siculi</name>
    <dbReference type="NCBI Taxonomy" id="72803"/>
    <lineage>
        <taxon>Archaea</taxon>
        <taxon>Methanobacteriati</taxon>
        <taxon>Methanobacteriota</taxon>
        <taxon>Thermococci</taxon>
        <taxon>Thermococcales</taxon>
        <taxon>Thermococcaceae</taxon>
        <taxon>Thermococcus</taxon>
    </lineage>
</organism>
<feature type="transmembrane region" description="Helical" evidence="1">
    <location>
        <begin position="129"/>
        <end position="147"/>
    </location>
</feature>
<dbReference type="RefSeq" id="WP_088856587.1">
    <property type="nucleotide sequence ID" value="NZ_CP015103.1"/>
</dbReference>
<keyword evidence="1" id="KW-0472">Membrane</keyword>
<proteinExistence type="predicted"/>
<gene>
    <name evidence="2" type="ORF">A3L11_08990</name>
</gene>
<dbReference type="EMBL" id="CP015103">
    <property type="protein sequence ID" value="ASJ09358.1"/>
    <property type="molecule type" value="Genomic_DNA"/>
</dbReference>
<keyword evidence="1" id="KW-0812">Transmembrane</keyword>
<dbReference type="KEGG" id="tsl:A3L11_08990"/>
<dbReference type="OrthoDB" id="101541at2157"/>
<reference evidence="2 3" key="1">
    <citation type="submission" date="2016-04" db="EMBL/GenBank/DDBJ databases">
        <title>Complete genome sequence of Thermococcus siculi type strain RG-20.</title>
        <authorList>
            <person name="Oger P.M."/>
        </authorList>
    </citation>
    <scope>NUCLEOTIDE SEQUENCE [LARGE SCALE GENOMIC DNA]</scope>
    <source>
        <strain evidence="2 3">RG-20</strain>
    </source>
</reference>
<name>A0A2Z2MNE5_9EURY</name>